<dbReference type="EMBL" id="ARYC01023209">
    <property type="protein sequence ID" value="KEJ82394.1"/>
    <property type="molecule type" value="Genomic_DNA"/>
</dbReference>
<organism evidence="2 3">
    <name type="scientific">Oxytricha trifallax</name>
    <dbReference type="NCBI Taxonomy" id="1172189"/>
    <lineage>
        <taxon>Eukaryota</taxon>
        <taxon>Sar</taxon>
        <taxon>Alveolata</taxon>
        <taxon>Ciliophora</taxon>
        <taxon>Intramacronucleata</taxon>
        <taxon>Spirotrichea</taxon>
        <taxon>Stichotrichia</taxon>
        <taxon>Sporadotrichida</taxon>
        <taxon>Oxytrichidae</taxon>
        <taxon>Oxytrichinae</taxon>
        <taxon>Oxytricha</taxon>
    </lineage>
</organism>
<dbReference type="InterPro" id="IPR007757">
    <property type="entry name" value="MT-A70-like"/>
</dbReference>
<keyword evidence="3" id="KW-1185">Reference proteome</keyword>
<name>A0A073HY91_9SPIT</name>
<dbReference type="AlphaFoldDB" id="A0A073HY91"/>
<evidence type="ECO:0000313" key="3">
    <source>
        <dbReference type="Proteomes" id="UP000053232"/>
    </source>
</evidence>
<dbReference type="Pfam" id="PF05063">
    <property type="entry name" value="MT-A70"/>
    <property type="match status" value="1"/>
</dbReference>
<comment type="caution">
    <text evidence="2">The sequence shown here is derived from an EMBL/GenBank/DDBJ whole genome shotgun (WGS) entry which is preliminary data.</text>
</comment>
<sequence>MMDLALRIKQDFPYPTFFDQQLFYMSINLVQERRILIIWVVNQKRDFAQKFIKMHEYEEADESMWLKLTKPGKIHCGLEFYTAHCFEKFIIAKKGKVDDKVSQS</sequence>
<evidence type="ECO:0000313" key="2">
    <source>
        <dbReference type="EMBL" id="KEJ82394.1"/>
    </source>
</evidence>
<proteinExistence type="inferred from homology"/>
<reference evidence="3" key="1">
    <citation type="journal article" date="2014" name="Cell">
        <title>The Architecture of a Scrambled Genome Reveals Massive Levels of Genomic Rearrangement during Development.</title>
        <authorList>
            <person name="Chen X."/>
            <person name="Bracht J.R."/>
            <person name="Goldman A.D."/>
            <person name="Dolzhenko E."/>
            <person name="Clay D.M."/>
            <person name="Swart E.C."/>
            <person name="Perlman D.H."/>
            <person name="Doak T.G."/>
            <person name="Stuart A."/>
            <person name="Amemiya C.T."/>
            <person name="Sebra R.P."/>
            <person name="Landweber L.F."/>
        </authorList>
    </citation>
    <scope>NUCLEOTIDE SEQUENCE [LARGE SCALE GENOMIC DNA]</scope>
    <source>
        <strain evidence="3">JRB310</strain>
    </source>
</reference>
<dbReference type="Proteomes" id="UP000053232">
    <property type="component" value="Unassembled WGS sequence"/>
</dbReference>
<accession>A0A073HY91</accession>
<protein>
    <submittedName>
        <fullName evidence="2">MT-A70 family protein</fullName>
    </submittedName>
</protein>
<dbReference type="PROSITE" id="PS51143">
    <property type="entry name" value="MT_A70"/>
    <property type="match status" value="1"/>
</dbReference>
<comment type="similarity">
    <text evidence="1">Belongs to the MT-A70-like family.</text>
</comment>
<gene>
    <name evidence="2" type="ORF">OXYTRIMIC_281</name>
</gene>
<evidence type="ECO:0000256" key="1">
    <source>
        <dbReference type="PROSITE-ProRule" id="PRU00489"/>
    </source>
</evidence>